<dbReference type="Proteomes" id="UP000821853">
    <property type="component" value="Chromosome 5"/>
</dbReference>
<dbReference type="AlphaFoldDB" id="A0A9J6GM16"/>
<evidence type="ECO:0000313" key="2">
    <source>
        <dbReference type="Proteomes" id="UP000821853"/>
    </source>
</evidence>
<comment type="caution">
    <text evidence="1">The sequence shown here is derived from an EMBL/GenBank/DDBJ whole genome shotgun (WGS) entry which is preliminary data.</text>
</comment>
<evidence type="ECO:0000313" key="1">
    <source>
        <dbReference type="EMBL" id="KAH9375552.1"/>
    </source>
</evidence>
<protein>
    <submittedName>
        <fullName evidence="1">Uncharacterized protein</fullName>
    </submittedName>
</protein>
<name>A0A9J6GM16_HAELO</name>
<accession>A0A9J6GM16</accession>
<sequence length="116" mass="12760">MDRDDYYEWMRMTKAEQHELLREIIHGDDAISTSVTGLLQRTRRLRQAVRPLACHGPLQPVQRHLQQHRLQRVAFVICGSTGKVAVAVGGTTVHAFSCSLAKPPAPTGTEASATAS</sequence>
<keyword evidence="2" id="KW-1185">Reference proteome</keyword>
<dbReference type="EMBL" id="JABSTR010000007">
    <property type="protein sequence ID" value="KAH9375552.1"/>
    <property type="molecule type" value="Genomic_DNA"/>
</dbReference>
<organism evidence="1 2">
    <name type="scientific">Haemaphysalis longicornis</name>
    <name type="common">Bush tick</name>
    <dbReference type="NCBI Taxonomy" id="44386"/>
    <lineage>
        <taxon>Eukaryota</taxon>
        <taxon>Metazoa</taxon>
        <taxon>Ecdysozoa</taxon>
        <taxon>Arthropoda</taxon>
        <taxon>Chelicerata</taxon>
        <taxon>Arachnida</taxon>
        <taxon>Acari</taxon>
        <taxon>Parasitiformes</taxon>
        <taxon>Ixodida</taxon>
        <taxon>Ixodoidea</taxon>
        <taxon>Ixodidae</taxon>
        <taxon>Haemaphysalinae</taxon>
        <taxon>Haemaphysalis</taxon>
    </lineage>
</organism>
<proteinExistence type="predicted"/>
<reference evidence="1 2" key="1">
    <citation type="journal article" date="2020" name="Cell">
        <title>Large-Scale Comparative Analyses of Tick Genomes Elucidate Their Genetic Diversity and Vector Capacities.</title>
        <authorList>
            <consortium name="Tick Genome and Microbiome Consortium (TIGMIC)"/>
            <person name="Jia N."/>
            <person name="Wang J."/>
            <person name="Shi W."/>
            <person name="Du L."/>
            <person name="Sun Y."/>
            <person name="Zhan W."/>
            <person name="Jiang J.F."/>
            <person name="Wang Q."/>
            <person name="Zhang B."/>
            <person name="Ji P."/>
            <person name="Bell-Sakyi L."/>
            <person name="Cui X.M."/>
            <person name="Yuan T.T."/>
            <person name="Jiang B.G."/>
            <person name="Yang W.F."/>
            <person name="Lam T.T."/>
            <person name="Chang Q.C."/>
            <person name="Ding S.J."/>
            <person name="Wang X.J."/>
            <person name="Zhu J.G."/>
            <person name="Ruan X.D."/>
            <person name="Zhao L."/>
            <person name="Wei J.T."/>
            <person name="Ye R.Z."/>
            <person name="Que T.C."/>
            <person name="Du C.H."/>
            <person name="Zhou Y.H."/>
            <person name="Cheng J.X."/>
            <person name="Dai P.F."/>
            <person name="Guo W.B."/>
            <person name="Han X.H."/>
            <person name="Huang E.J."/>
            <person name="Li L.F."/>
            <person name="Wei W."/>
            <person name="Gao Y.C."/>
            <person name="Liu J.Z."/>
            <person name="Shao H.Z."/>
            <person name="Wang X."/>
            <person name="Wang C.C."/>
            <person name="Yang T.C."/>
            <person name="Huo Q.B."/>
            <person name="Li W."/>
            <person name="Chen H.Y."/>
            <person name="Chen S.E."/>
            <person name="Zhou L.G."/>
            <person name="Ni X.B."/>
            <person name="Tian J.H."/>
            <person name="Sheng Y."/>
            <person name="Liu T."/>
            <person name="Pan Y.S."/>
            <person name="Xia L.Y."/>
            <person name="Li J."/>
            <person name="Zhao F."/>
            <person name="Cao W.C."/>
        </authorList>
    </citation>
    <scope>NUCLEOTIDE SEQUENCE [LARGE SCALE GENOMIC DNA]</scope>
    <source>
        <strain evidence="1">HaeL-2018</strain>
    </source>
</reference>
<dbReference type="VEuPathDB" id="VectorBase:HLOH_047734"/>
<gene>
    <name evidence="1" type="ORF">HPB48_011597</name>
</gene>